<comment type="caution">
    <text evidence="3">The sequence shown here is derived from an EMBL/GenBank/DDBJ whole genome shotgun (WGS) entry which is preliminary data.</text>
</comment>
<dbReference type="Pfam" id="PF00080">
    <property type="entry name" value="Sod_Cu"/>
    <property type="match status" value="1"/>
</dbReference>
<organism evidence="3 4">
    <name type="scientific">Bartonella fuyuanensis</name>
    <dbReference type="NCBI Taxonomy" id="1460968"/>
    <lineage>
        <taxon>Bacteria</taxon>
        <taxon>Pseudomonadati</taxon>
        <taxon>Pseudomonadota</taxon>
        <taxon>Alphaproteobacteria</taxon>
        <taxon>Hyphomicrobiales</taxon>
        <taxon>Bartonellaceae</taxon>
        <taxon>Bartonella</taxon>
    </lineage>
</organism>
<dbReference type="EMBL" id="JACIFE010000004">
    <property type="protein sequence ID" value="MBB4076406.1"/>
    <property type="molecule type" value="Genomic_DNA"/>
</dbReference>
<dbReference type="InterPro" id="IPR036423">
    <property type="entry name" value="SOD-like_Cu/Zn_dom_sf"/>
</dbReference>
<protein>
    <submittedName>
        <fullName evidence="3">Cu-Zn family superoxide dismutase</fullName>
        <ecNumber evidence="3">1.15.1.1</ecNumber>
    </submittedName>
</protein>
<keyword evidence="3" id="KW-0560">Oxidoreductase</keyword>
<proteinExistence type="inferred from homology"/>
<keyword evidence="4" id="KW-1185">Reference proteome</keyword>
<evidence type="ECO:0000313" key="4">
    <source>
        <dbReference type="Proteomes" id="UP000585970"/>
    </source>
</evidence>
<dbReference type="SUPFAM" id="SSF49329">
    <property type="entry name" value="Cu,Zn superoxide dismutase-like"/>
    <property type="match status" value="1"/>
</dbReference>
<name>A0A840E5I1_9HYPH</name>
<reference evidence="3 4" key="1">
    <citation type="submission" date="2020-08" db="EMBL/GenBank/DDBJ databases">
        <title>Genomic Encyclopedia of Type Strains, Phase IV (KMG-IV): sequencing the most valuable type-strain genomes for metagenomic binning, comparative biology and taxonomic classification.</title>
        <authorList>
            <person name="Goeker M."/>
        </authorList>
    </citation>
    <scope>NUCLEOTIDE SEQUENCE [LARGE SCALE GENOMIC DNA]</scope>
    <source>
        <strain evidence="3 4">DSM 100694</strain>
    </source>
</reference>
<evidence type="ECO:0000256" key="1">
    <source>
        <dbReference type="ARBA" id="ARBA00010457"/>
    </source>
</evidence>
<dbReference type="EC" id="1.15.1.1" evidence="3"/>
<dbReference type="Gene3D" id="2.60.40.200">
    <property type="entry name" value="Superoxide dismutase, copper/zinc binding domain"/>
    <property type="match status" value="1"/>
</dbReference>
<feature type="domain" description="Superoxide dismutase copper/zinc binding" evidence="2">
    <location>
        <begin position="32"/>
        <end position="162"/>
    </location>
</feature>
<dbReference type="RefSeq" id="WP_183193956.1">
    <property type="nucleotide sequence ID" value="NZ_JACIFE010000004.1"/>
</dbReference>
<evidence type="ECO:0000259" key="2">
    <source>
        <dbReference type="Pfam" id="PF00080"/>
    </source>
</evidence>
<sequence length="164" mass="18192">MVFLTHRNAALAISTQVNIYKLEENNSKKSIGSIKIEENIHGLIFIPNLSTLSEGMHSFQIHVHPSCDTKDSIIGGSAGGYYDLEHTRKHLEPYNVNGYLGDLRTLYVDKQGNTVMSVLALRLKKKSEIKEHSLVIHLRDDNQSDKPLPLGGNAARLACGIIET</sequence>
<dbReference type="AlphaFoldDB" id="A0A840E5I1"/>
<comment type="similarity">
    <text evidence="1">Belongs to the Cu-Zn superoxide dismutase family.</text>
</comment>
<dbReference type="GO" id="GO:0046872">
    <property type="term" value="F:metal ion binding"/>
    <property type="evidence" value="ECO:0007669"/>
    <property type="project" value="InterPro"/>
</dbReference>
<gene>
    <name evidence="3" type="ORF">GGR08_000703</name>
</gene>
<evidence type="ECO:0000313" key="3">
    <source>
        <dbReference type="EMBL" id="MBB4076406.1"/>
    </source>
</evidence>
<dbReference type="InterPro" id="IPR001424">
    <property type="entry name" value="SOD_Cu_Zn_dom"/>
</dbReference>
<dbReference type="Proteomes" id="UP000585970">
    <property type="component" value="Unassembled WGS sequence"/>
</dbReference>
<accession>A0A840E5I1</accession>
<dbReference type="GO" id="GO:0004784">
    <property type="term" value="F:superoxide dismutase activity"/>
    <property type="evidence" value="ECO:0007669"/>
    <property type="project" value="UniProtKB-EC"/>
</dbReference>